<sequence length="1660" mass="182606">MDGLDDFIAGLQTLLDSPNPPRDDLIRIIQATHRDFVSSALALSTMTWPTRTHLELVKIVIGLPVSEPAPEVVMAEPTTNHEADPFFAADYFDKLRHQLLSTPVSTLANSDGSWVRNIGFSIEATIMQANRRADALERLDEVAKAEEARGRHEMASIRTYCGYVLGMGTLATIHWESIARMVFTMFYLLPFSTKAISADSSEQPLHPHMAKLVVHYNAWLQVIQQIMENHGPLTCRRMPSVIADPATNQFKWGVPTLHLVATTELLRNILMRRLLLPHAQSHSGQAASLTAAWASSASTISTEEQRLERFELTILGKIIEQNASAVYGMMTEHHRLLQVHEEYAKNYAHLPVIPGTAECLGFSLTRACHGLAPILNYEEQALMQAMEMSKLLECMRDMKAATVDFCYGPFYGCYPPETNSIPAYAEMLLLRMATTLYNLDQPWGDMASTLSPSRVAGISQELAERMLHVLRVSSAYFEFFSLNTTEPDANSTTESTGLDTIVGRLMTHSFVHRSWSVTNQQVSPTGIDFALADLGFDRVVGLGIEWIREFVAFGQSFMPPQLLYTQIAATIERAFSSLAHAGRAAYLIDTLSRLSHSQWEALVSIRFKGLELNSTGGALSECSALSIVFSMAQRLVSMKKLLGEASGLLDAGRWQTNIALCCSEATFLAYTIISRCLVPARELVQVGNDGQFRATLSQRGVAALRELERTITMKGGSIWAADQFLFAPPIYTETGGKAAELLVRSQLVGALSVLSTGDLAGYARGLGVSESSLEFSGQDMQLVAHLARHYAENAPELLPLLSGIILATPASTAVEAQAKRNPFSTPNVLSRVPPIEAPSSPTICNVAATVREWRRQASQLPFSESHRFIQALVAKCYPSNFQHYLGLVLVRFMEAEPIVGVELVIGSIAMHMQESHMVYSQQSSLFREIREMFTPVSTKPPVLPDNAFREGDKAKELAQSRSEPVFNAIVGGKVRPSKACAATSTGRGDGPGSRNSGRANHQIHNAPVESGMVQSPASCGRILLLLTALNYHQKAGNSPIHAWLTDCLDHAPTLVLQGYFDALLIERPPTFPSCISAESDWKKKSTEFVSLWAKDRQLHSPQSIRTLDMAFARYVLYNCGELWSDRWAEWSSLFNKSLCLKFTQRGTSQAQSEVVKAMLLVPLQGPLIDANSHPLLKLASLLDAYPDYNNLAFADTKDWFVTHVLPHIVEGLADYEIARAVLEQVLSSVDSLYRWVPWLDAGTSLLYNIPRSHGLVVALSPEAAKQHFVVYLSPLARVLLAIAKDAEGSDQDIADEDNDANATDAEDESSYTRSNVGSPAAQDDSLDSDQGGDDDSGKAGEKFNWRRLDELLAVYLSGSSSNSMHHIDTIDALLDVYSFSSARSLRQSIESVVVATCLHSPGTAPVILKQMFSLRPLDVHSLHSLRPRSLSKMPSIAYTDGDSQSTFRPSCELFPLAMLVWQSALADGDEDTTKRVTKLIVACFWKMAEKPDIRHKKISAKPQLTPKEQRPTESATEVSFDAIKHTASGSLYVPAEFAASASAYALDRSMKLLALLLLNSEDNVGVKRLAISLGKSRAFLDAVLAYVGPSMLQFLTLPTALKLLDVLWAAVGSGEAMVGNVSAARLWDGMDFNRLALRLDNRAPKERMGWLHVLSTYIRP</sequence>
<feature type="region of interest" description="Disordered" evidence="1">
    <location>
        <begin position="1290"/>
        <end position="1340"/>
    </location>
</feature>
<proteinExistence type="predicted"/>
<evidence type="ECO:0000313" key="3">
    <source>
        <dbReference type="Proteomes" id="UP001151516"/>
    </source>
</evidence>
<reference evidence="2" key="1">
    <citation type="submission" date="2022-07" db="EMBL/GenBank/DDBJ databases">
        <title>Phylogenomic reconstructions and comparative analyses of Kickxellomycotina fungi.</title>
        <authorList>
            <person name="Reynolds N.K."/>
            <person name="Stajich J.E."/>
            <person name="Barry K."/>
            <person name="Grigoriev I.V."/>
            <person name="Crous P."/>
            <person name="Smith M.E."/>
        </authorList>
    </citation>
    <scope>NUCLEOTIDE SEQUENCE</scope>
    <source>
        <strain evidence="2">CBS 109367</strain>
    </source>
</reference>
<comment type="caution">
    <text evidence="2">The sequence shown here is derived from an EMBL/GenBank/DDBJ whole genome shotgun (WGS) entry which is preliminary data.</text>
</comment>
<dbReference type="OrthoDB" id="1926878at2759"/>
<dbReference type="Proteomes" id="UP001151516">
    <property type="component" value="Unassembled WGS sequence"/>
</dbReference>
<evidence type="ECO:0000256" key="1">
    <source>
        <dbReference type="SAM" id="MobiDB-lite"/>
    </source>
</evidence>
<protein>
    <submittedName>
        <fullName evidence="2">Uncharacterized protein</fullName>
    </submittedName>
</protein>
<feature type="compositionally biased region" description="Acidic residues" evidence="1">
    <location>
        <begin position="1290"/>
        <end position="1309"/>
    </location>
</feature>
<gene>
    <name evidence="2" type="ORF">IWW39_000482</name>
</gene>
<evidence type="ECO:0000313" key="2">
    <source>
        <dbReference type="EMBL" id="KAJ2690822.1"/>
    </source>
</evidence>
<name>A0A9W8L731_9FUNG</name>
<organism evidence="2 3">
    <name type="scientific">Coemansia spiralis</name>
    <dbReference type="NCBI Taxonomy" id="417178"/>
    <lineage>
        <taxon>Eukaryota</taxon>
        <taxon>Fungi</taxon>
        <taxon>Fungi incertae sedis</taxon>
        <taxon>Zoopagomycota</taxon>
        <taxon>Kickxellomycotina</taxon>
        <taxon>Kickxellomycetes</taxon>
        <taxon>Kickxellales</taxon>
        <taxon>Kickxellaceae</taxon>
        <taxon>Coemansia</taxon>
    </lineage>
</organism>
<feature type="compositionally biased region" description="Acidic residues" evidence="1">
    <location>
        <begin position="1324"/>
        <end position="1334"/>
    </location>
</feature>
<accession>A0A9W8L731</accession>
<keyword evidence="3" id="KW-1185">Reference proteome</keyword>
<dbReference type="EMBL" id="JANBTX010000007">
    <property type="protein sequence ID" value="KAJ2690822.1"/>
    <property type="molecule type" value="Genomic_DNA"/>
</dbReference>